<feature type="domain" description="Cordon-bleu ubiquitin-like" evidence="3">
    <location>
        <begin position="268"/>
        <end position="370"/>
    </location>
</feature>
<feature type="compositionally biased region" description="Polar residues" evidence="2">
    <location>
        <begin position="814"/>
        <end position="834"/>
    </location>
</feature>
<feature type="region of interest" description="Disordered" evidence="2">
    <location>
        <begin position="810"/>
        <end position="834"/>
    </location>
</feature>
<protein>
    <submittedName>
        <fullName evidence="4">Cordon-bleu WH2 repeat protein like 1</fullName>
    </submittedName>
</protein>
<dbReference type="GO" id="GO:0003785">
    <property type="term" value="F:actin monomer binding"/>
    <property type="evidence" value="ECO:0007669"/>
    <property type="project" value="InterPro"/>
</dbReference>
<evidence type="ECO:0000256" key="1">
    <source>
        <dbReference type="ARBA" id="ARBA00022553"/>
    </source>
</evidence>
<dbReference type="FunFam" id="3.10.20.90:FF:000065">
    <property type="entry name" value="Cordon-bleu WH2 repeat protein"/>
    <property type="match status" value="1"/>
</dbReference>
<reference evidence="4 5" key="1">
    <citation type="submission" date="2018-11" db="EMBL/GenBank/DDBJ databases">
        <title>Haplotype-resolved cattle genomes.</title>
        <authorList>
            <person name="Low W.Y."/>
            <person name="Tearle R."/>
            <person name="Bickhart D.M."/>
            <person name="Rosen B.D."/>
            <person name="Koren S."/>
            <person name="Rhie A."/>
            <person name="Hiendleder S."/>
            <person name="Phillippy A.M."/>
            <person name="Smith T.P.L."/>
            <person name="Williams J.L."/>
        </authorList>
    </citation>
    <scope>NUCLEOTIDE SEQUENCE [LARGE SCALE GENOMIC DNA]</scope>
</reference>
<feature type="compositionally biased region" description="Gly residues" evidence="2">
    <location>
        <begin position="67"/>
        <end position="76"/>
    </location>
</feature>
<dbReference type="Pfam" id="PF09469">
    <property type="entry name" value="Cobl"/>
    <property type="match status" value="1"/>
</dbReference>
<feature type="compositionally biased region" description="Polar residues" evidence="2">
    <location>
        <begin position="1101"/>
        <end position="1114"/>
    </location>
</feature>
<dbReference type="PANTHER" id="PTHR21557:SF2">
    <property type="entry name" value="CORDON-BLEU PROTEIN-LIKE 1"/>
    <property type="match status" value="1"/>
</dbReference>
<feature type="compositionally biased region" description="Polar residues" evidence="2">
    <location>
        <begin position="517"/>
        <end position="533"/>
    </location>
</feature>
<evidence type="ECO:0000256" key="2">
    <source>
        <dbReference type="SAM" id="MobiDB-lite"/>
    </source>
</evidence>
<feature type="compositionally biased region" description="Polar residues" evidence="2">
    <location>
        <begin position="1373"/>
        <end position="1394"/>
    </location>
</feature>
<evidence type="ECO:0000313" key="4">
    <source>
        <dbReference type="Ensembl" id="ENSBIXP00000023030.1"/>
    </source>
</evidence>
<feature type="compositionally biased region" description="Basic and acidic residues" evidence="2">
    <location>
        <begin position="972"/>
        <end position="997"/>
    </location>
</feature>
<reference evidence="4" key="2">
    <citation type="submission" date="2025-08" db="UniProtKB">
        <authorList>
            <consortium name="Ensembl"/>
        </authorList>
    </citation>
    <scope>IDENTIFICATION</scope>
</reference>
<feature type="region of interest" description="Disordered" evidence="2">
    <location>
        <begin position="1067"/>
        <end position="1269"/>
    </location>
</feature>
<feature type="compositionally biased region" description="Pro residues" evidence="2">
    <location>
        <begin position="1133"/>
        <end position="1151"/>
    </location>
</feature>
<keyword evidence="1" id="KW-0597">Phosphoprotein</keyword>
<keyword evidence="5" id="KW-1185">Reference proteome</keyword>
<feature type="compositionally biased region" description="Polar residues" evidence="2">
    <location>
        <begin position="1306"/>
        <end position="1317"/>
    </location>
</feature>
<dbReference type="OMA" id="ETTENRC"/>
<reference evidence="4" key="3">
    <citation type="submission" date="2025-09" db="UniProtKB">
        <authorList>
            <consortium name="Ensembl"/>
        </authorList>
    </citation>
    <scope>IDENTIFICATION</scope>
</reference>
<feature type="compositionally biased region" description="Polar residues" evidence="2">
    <location>
        <begin position="588"/>
        <end position="597"/>
    </location>
</feature>
<feature type="region of interest" description="Disordered" evidence="2">
    <location>
        <begin position="1305"/>
        <end position="1394"/>
    </location>
</feature>
<feature type="compositionally biased region" description="Pro residues" evidence="2">
    <location>
        <begin position="1157"/>
        <end position="1269"/>
    </location>
</feature>
<dbReference type="Gene3D" id="3.10.20.90">
    <property type="entry name" value="Phosphatidylinositol 3-kinase Catalytic Subunit, Chain A, domain 1"/>
    <property type="match status" value="1"/>
</dbReference>
<feature type="region of interest" description="Disordered" evidence="2">
    <location>
        <begin position="14"/>
        <end position="166"/>
    </location>
</feature>
<dbReference type="InterPro" id="IPR019025">
    <property type="entry name" value="Cordon-bleu_ubiquitin_domain"/>
</dbReference>
<dbReference type="Proteomes" id="UP000314981">
    <property type="component" value="Chromosome 2"/>
</dbReference>
<feature type="region of interest" description="Disordered" evidence="2">
    <location>
        <begin position="971"/>
        <end position="997"/>
    </location>
</feature>
<feature type="compositionally biased region" description="Low complexity" evidence="2">
    <location>
        <begin position="135"/>
        <end position="146"/>
    </location>
</feature>
<feature type="compositionally biased region" description="Acidic residues" evidence="2">
    <location>
        <begin position="598"/>
        <end position="607"/>
    </location>
</feature>
<gene>
    <name evidence="4" type="primary">COBLL1</name>
</gene>
<feature type="compositionally biased region" description="Basic and acidic residues" evidence="2">
    <location>
        <begin position="656"/>
        <end position="671"/>
    </location>
</feature>
<organism evidence="4 5">
    <name type="scientific">Bos indicus x Bos taurus</name>
    <name type="common">Hybrid cattle</name>
    <dbReference type="NCBI Taxonomy" id="30522"/>
    <lineage>
        <taxon>Eukaryota</taxon>
        <taxon>Metazoa</taxon>
        <taxon>Chordata</taxon>
        <taxon>Craniata</taxon>
        <taxon>Vertebrata</taxon>
        <taxon>Euteleostomi</taxon>
        <taxon>Mammalia</taxon>
        <taxon>Eutheria</taxon>
        <taxon>Laurasiatheria</taxon>
        <taxon>Artiodactyla</taxon>
        <taxon>Ruminantia</taxon>
        <taxon>Pecora</taxon>
        <taxon>Bovidae</taxon>
        <taxon>Bovinae</taxon>
        <taxon>Bos</taxon>
    </lineage>
</organism>
<proteinExistence type="predicted"/>
<feature type="region of interest" description="Disordered" evidence="2">
    <location>
        <begin position="397"/>
        <end position="458"/>
    </location>
</feature>
<feature type="compositionally biased region" description="Polar residues" evidence="2">
    <location>
        <begin position="618"/>
        <end position="638"/>
    </location>
</feature>
<dbReference type="STRING" id="30522.A0A4W2DAJ6"/>
<feature type="compositionally biased region" description="Basic and acidic residues" evidence="2">
    <location>
        <begin position="111"/>
        <end position="131"/>
    </location>
</feature>
<dbReference type="GO" id="GO:0016020">
    <property type="term" value="C:membrane"/>
    <property type="evidence" value="ECO:0007669"/>
    <property type="project" value="UniProtKB-ARBA"/>
</dbReference>
<feature type="compositionally biased region" description="Polar residues" evidence="2">
    <location>
        <begin position="488"/>
        <end position="502"/>
    </location>
</feature>
<feature type="compositionally biased region" description="Low complexity" evidence="2">
    <location>
        <begin position="77"/>
        <end position="93"/>
    </location>
</feature>
<feature type="compositionally biased region" description="Low complexity" evidence="2">
    <location>
        <begin position="540"/>
        <end position="558"/>
    </location>
</feature>
<evidence type="ECO:0000313" key="5">
    <source>
        <dbReference type="Proteomes" id="UP000314981"/>
    </source>
</evidence>
<dbReference type="InterPro" id="IPR039895">
    <property type="entry name" value="COBL-like"/>
</dbReference>
<feature type="compositionally biased region" description="Basic and acidic residues" evidence="2">
    <location>
        <begin position="1080"/>
        <end position="1090"/>
    </location>
</feature>
<name>A0A4W2DAJ6_BOBOX</name>
<feature type="region of interest" description="Disordered" evidence="2">
    <location>
        <begin position="470"/>
        <end position="671"/>
    </location>
</feature>
<dbReference type="GO" id="GO:0005938">
    <property type="term" value="C:cell cortex"/>
    <property type="evidence" value="ECO:0007669"/>
    <property type="project" value="UniProtKB-ARBA"/>
</dbReference>
<dbReference type="PANTHER" id="PTHR21557">
    <property type="entry name" value="CORDON-BLEU"/>
    <property type="match status" value="1"/>
</dbReference>
<feature type="compositionally biased region" description="Polar residues" evidence="2">
    <location>
        <begin position="415"/>
        <end position="431"/>
    </location>
</feature>
<sequence length="1442" mass="154524">MRLAPLLLLPAWAAPLPPREAPNGYPVTSRGGGCSAASCRHRSGRPLDQAAALPAGGEPGPQVEAHPGGGRAGPGLGAARAGSSAASPAWASGKRASRPDPPASPTPAVTRRLEARARAAPRKAMDGRAPRVQDAPAALLPAAPAGRKPKAKAPLPPAETKCLDASSVDDSVESSAFIMDQKENMTDKDIELLVVLPGDIIKSTTVNGSKPMMDLLIFLCAQYHLNPSSHTIDLLSAEKNPIKFKPNTPIGMLEVEKVILKPKILDKKKPTPLIPEKTVRVVINFKKTQKTIVRVSPHAPLQELIAIICSKCEFDPLHTQLLKDYQSQEPLDLTKSLNELGLRELYAIDVSKATSVTAFNKSSLQESCQISQNLDLMKDKESKGFFSLFQRSKKKREQTVSAPATPLVSKHRPTFTKSNTISKQYISNTLPSDAPKKRRAPLPPMPGSQSSPQDPAHIQERPASCMVKSLSVDETEESSYGEGRVRTGSLQLSSTSAGNSSLKRTKRKAPSPPSKTVLLQSDENSHVTATQSVPAVPTDSGVEVSSSEGLSSPEASLGPGNEQCAVSQLPAEAPVSGCPGTPEAAATSLPSGISSDYSLEEIDEKEELSEMPKDEAENTSLKSQDIPTVSTDIINTLKNDPHSGPGSATGESSQNSKEEKQGTRNTDEQRLHIMVCNSSDKETVVDSVRNLKSLDPNQERADQHEIIVIPTNTENNMKNRVRRTEINVAGVAKNNNVDIEVDRLSNYQAYKTDTAGRYKENHLAVSSAPDPNLIQPSAEKTKMQDAAIQTIPSCGSFDGDQQDHNLSDVKVDESVQTSSNNKSTQHLSLSPQDSIDISGKFRSKGPLVVYTEEQLALKDPTCAHGNDNLLPTVDGTDKNPTASYVKNYPFYRQDYNPKPKPSNEITREYIPKIGMTTYKIVPPRSLEISKDWESETIGYKNDREIHTLGKKDTYENVKETTIQTEDLVISESPKESQADLKSKPTLRTEHQMQSDERFTRSRMVNPLKPPRMTSDTGTAPFAPKLEDINNILESKFKSRVSNPHSKPSAFFLQMQKRVSDHYVSSAAAKSVQAASNPTPKELKKEVERDTIPPPEPALSPLSKTIQSLPQPHVQNTDDDSNQKPTETSSSPVASPPPPPPPPPPVASPLSPPAVAFPLPPPPVASPLTPPPMASPLPPPPVAFPLPPPPVAASLPPPPVASPLPPPPVAFPLPPPPVASPLPPPPVAASLPPPPVASPLPSPPVAASLPPPPVAASLPPPPVASKPVPLPKSQLATLNLKTLKTFGAPRPYSSSAPSPFALAVVKRSQSFSKSPTESCSEEVKGASARTPTDADKGKIPSVSTFGNMPQLGVSDKENNSAHNEQNPQIPSPTDCPSFTLKRQSSSTFQSSDPEQIRQSLLTAIRSGEAAAKLKRVTVQSNTIYVNGKSRLSRSMSLDAPGNH</sequence>
<evidence type="ECO:0000259" key="3">
    <source>
        <dbReference type="Pfam" id="PF09469"/>
    </source>
</evidence>
<dbReference type="PRINTS" id="PR01217">
    <property type="entry name" value="PRICHEXTENSN"/>
</dbReference>
<dbReference type="CDD" id="cd21801">
    <property type="entry name" value="WH2_Wc_Cobl"/>
    <property type="match status" value="1"/>
</dbReference>
<dbReference type="Ensembl" id="ENSBIXT00000050777.1">
    <property type="protein sequence ID" value="ENSBIXP00000023030.1"/>
    <property type="gene ID" value="ENSBIXG00000001958.1"/>
</dbReference>
<accession>A0A4W2DAJ6</accession>